<dbReference type="PANTHER" id="PTHR10381">
    <property type="entry name" value="ATP-DEPENDENT CLP PROTEASE PROTEOLYTIC SUBUNIT"/>
    <property type="match status" value="1"/>
</dbReference>
<dbReference type="PANTHER" id="PTHR10381:SF11">
    <property type="entry name" value="ATP-DEPENDENT CLP PROTEASE PROTEOLYTIC SUBUNIT, MITOCHONDRIAL"/>
    <property type="match status" value="1"/>
</dbReference>
<comment type="caution">
    <text evidence="4">The sequence shown here is derived from an EMBL/GenBank/DDBJ whole genome shotgun (WGS) entry which is preliminary data.</text>
</comment>
<dbReference type="InterPro" id="IPR023562">
    <property type="entry name" value="ClpP/TepA"/>
</dbReference>
<reference evidence="4" key="1">
    <citation type="journal article" date="2021" name="PeerJ">
        <title>Extensive microbial diversity within the chicken gut microbiome revealed by metagenomics and culture.</title>
        <authorList>
            <person name="Gilroy R."/>
            <person name="Ravi A."/>
            <person name="Getino M."/>
            <person name="Pursley I."/>
            <person name="Horton D.L."/>
            <person name="Alikhan N.F."/>
            <person name="Baker D."/>
            <person name="Gharbi K."/>
            <person name="Hall N."/>
            <person name="Watson M."/>
            <person name="Adriaenssens E.M."/>
            <person name="Foster-Nyarko E."/>
            <person name="Jarju S."/>
            <person name="Secka A."/>
            <person name="Antonio M."/>
            <person name="Oren A."/>
            <person name="Chaudhuri R.R."/>
            <person name="La Ragione R."/>
            <person name="Hildebrand F."/>
            <person name="Pallen M.J."/>
        </authorList>
    </citation>
    <scope>NUCLEOTIDE SEQUENCE</scope>
    <source>
        <strain evidence="4">ChiHjej11B10-19426</strain>
    </source>
</reference>
<sequence>MNGKTTRGPVAESRIGVTDRAEGAVIDIVGVIGRPEQLGDAGGEQGTSYARLAESIERIRAIAAPEVVVNIRSTGGDVHDALLIYDALKSLDARIVTRCYGYTASAATLIAQAASAGCREISSHGLYLIHCAESAAEGNARSLAAVKELLDRTDERLAALYAERSGRPAERFAALMNENDGRGRWLTPRETVEAGLADRIIADGERLPVDRGVTELCRLLGMTSPPAEGAMPSRWRRLLQRLERWLEGDGPSEEKRVAPVAERTLPSDAAADDRAVAAALRAAQQAACRTEVEMPEDPSPEETPSLSPNELAYRQDAMNLRDGIGLDR</sequence>
<feature type="region of interest" description="Disordered" evidence="3">
    <location>
        <begin position="287"/>
        <end position="328"/>
    </location>
</feature>
<dbReference type="GO" id="GO:0004252">
    <property type="term" value="F:serine-type endopeptidase activity"/>
    <property type="evidence" value="ECO:0007669"/>
    <property type="project" value="InterPro"/>
</dbReference>
<dbReference type="Gene3D" id="3.90.226.10">
    <property type="entry name" value="2-enoyl-CoA Hydratase, Chain A, domain 1"/>
    <property type="match status" value="1"/>
</dbReference>
<reference evidence="4" key="2">
    <citation type="submission" date="2021-04" db="EMBL/GenBank/DDBJ databases">
        <authorList>
            <person name="Gilroy R."/>
        </authorList>
    </citation>
    <scope>NUCLEOTIDE SEQUENCE</scope>
    <source>
        <strain evidence="4">ChiHjej11B10-19426</strain>
    </source>
</reference>
<evidence type="ECO:0000256" key="3">
    <source>
        <dbReference type="SAM" id="MobiDB-lite"/>
    </source>
</evidence>
<dbReference type="EMBL" id="DXCC01000004">
    <property type="protein sequence ID" value="HIZ14508.1"/>
    <property type="molecule type" value="Genomic_DNA"/>
</dbReference>
<evidence type="ECO:0000313" key="4">
    <source>
        <dbReference type="EMBL" id="HIZ14508.1"/>
    </source>
</evidence>
<protein>
    <recommendedName>
        <fullName evidence="2">ATP-dependent Clp protease proteolytic subunit</fullName>
    </recommendedName>
</protein>
<dbReference type="CDD" id="cd07016">
    <property type="entry name" value="S14_ClpP_1"/>
    <property type="match status" value="1"/>
</dbReference>
<comment type="similarity">
    <text evidence="1 2">Belongs to the peptidase S14 family.</text>
</comment>
<dbReference type="GO" id="GO:0009368">
    <property type="term" value="C:endopeptidase Clp complex"/>
    <property type="evidence" value="ECO:0007669"/>
    <property type="project" value="TreeGrafter"/>
</dbReference>
<dbReference type="GO" id="GO:0051117">
    <property type="term" value="F:ATPase binding"/>
    <property type="evidence" value="ECO:0007669"/>
    <property type="project" value="TreeGrafter"/>
</dbReference>
<name>A0A9D2DCP4_9BACT</name>
<dbReference type="Proteomes" id="UP000824014">
    <property type="component" value="Unassembled WGS sequence"/>
</dbReference>
<organism evidence="4 5">
    <name type="scientific">Candidatus Tidjanibacter faecipullorum</name>
    <dbReference type="NCBI Taxonomy" id="2838766"/>
    <lineage>
        <taxon>Bacteria</taxon>
        <taxon>Pseudomonadati</taxon>
        <taxon>Bacteroidota</taxon>
        <taxon>Bacteroidia</taxon>
        <taxon>Bacteroidales</taxon>
        <taxon>Rikenellaceae</taxon>
        <taxon>Tidjanibacter</taxon>
    </lineage>
</organism>
<dbReference type="PRINTS" id="PR00127">
    <property type="entry name" value="CLPPROTEASEP"/>
</dbReference>
<keyword evidence="4" id="KW-0645">Protease</keyword>
<evidence type="ECO:0000313" key="5">
    <source>
        <dbReference type="Proteomes" id="UP000824014"/>
    </source>
</evidence>
<dbReference type="AlphaFoldDB" id="A0A9D2DCP4"/>
<dbReference type="GO" id="GO:0004176">
    <property type="term" value="F:ATP-dependent peptidase activity"/>
    <property type="evidence" value="ECO:0007669"/>
    <property type="project" value="InterPro"/>
</dbReference>
<evidence type="ECO:0000256" key="2">
    <source>
        <dbReference type="RuleBase" id="RU003567"/>
    </source>
</evidence>
<dbReference type="SUPFAM" id="SSF52096">
    <property type="entry name" value="ClpP/crotonase"/>
    <property type="match status" value="1"/>
</dbReference>
<accession>A0A9D2DCP4</accession>
<gene>
    <name evidence="4" type="ORF">H9816_01135</name>
</gene>
<proteinExistence type="inferred from homology"/>
<dbReference type="InterPro" id="IPR029045">
    <property type="entry name" value="ClpP/crotonase-like_dom_sf"/>
</dbReference>
<evidence type="ECO:0000256" key="1">
    <source>
        <dbReference type="ARBA" id="ARBA00007039"/>
    </source>
</evidence>
<dbReference type="Pfam" id="PF00574">
    <property type="entry name" value="CLP_protease"/>
    <property type="match status" value="1"/>
</dbReference>
<dbReference type="InterPro" id="IPR001907">
    <property type="entry name" value="ClpP"/>
</dbReference>
<keyword evidence="4" id="KW-0378">Hydrolase</keyword>
<dbReference type="GO" id="GO:0006515">
    <property type="term" value="P:protein quality control for misfolded or incompletely synthesized proteins"/>
    <property type="evidence" value="ECO:0007669"/>
    <property type="project" value="TreeGrafter"/>
</dbReference>